<evidence type="ECO:0000256" key="6">
    <source>
        <dbReference type="SAM" id="MobiDB-lite"/>
    </source>
</evidence>
<evidence type="ECO:0000256" key="5">
    <source>
        <dbReference type="HAMAP-Rule" id="MF_01197"/>
    </source>
</evidence>
<dbReference type="HAMAP" id="MF_01197">
    <property type="entry name" value="SepF"/>
    <property type="match status" value="1"/>
</dbReference>
<keyword evidence="2 5" id="KW-0717">Septation</keyword>
<proteinExistence type="inferred from homology"/>
<evidence type="ECO:0000313" key="8">
    <source>
        <dbReference type="Proteomes" id="UP000052013"/>
    </source>
</evidence>
<dbReference type="GO" id="GO:0000917">
    <property type="term" value="P:division septum assembly"/>
    <property type="evidence" value="ECO:0007669"/>
    <property type="project" value="UniProtKB-KW"/>
</dbReference>
<evidence type="ECO:0000256" key="1">
    <source>
        <dbReference type="ARBA" id="ARBA00022618"/>
    </source>
</evidence>
<dbReference type="PANTHER" id="PTHR35798:SF1">
    <property type="entry name" value="CELL DIVISION PROTEIN SEPF"/>
    <property type="match status" value="1"/>
</dbReference>
<evidence type="ECO:0000256" key="3">
    <source>
        <dbReference type="ARBA" id="ARBA00023306"/>
    </source>
</evidence>
<keyword evidence="3 5" id="KW-0131">Cell cycle</keyword>
<gene>
    <name evidence="5" type="primary">sepF</name>
    <name evidence="7" type="ORF">FC85_GL001520</name>
</gene>
<dbReference type="AlphaFoldDB" id="A0A0R1SBJ2"/>
<dbReference type="GO" id="GO:0005737">
    <property type="term" value="C:cytoplasm"/>
    <property type="evidence" value="ECO:0007669"/>
    <property type="project" value="UniProtKB-SubCell"/>
</dbReference>
<organism evidence="7 8">
    <name type="scientific">Lentilactobacillus diolivorans DSM 14421</name>
    <dbReference type="NCBI Taxonomy" id="1423739"/>
    <lineage>
        <taxon>Bacteria</taxon>
        <taxon>Bacillati</taxon>
        <taxon>Bacillota</taxon>
        <taxon>Bacilli</taxon>
        <taxon>Lactobacillales</taxon>
        <taxon>Lactobacillaceae</taxon>
        <taxon>Lentilactobacillus</taxon>
    </lineage>
</organism>
<reference evidence="7 8" key="1">
    <citation type="journal article" date="2015" name="Genome Announc.">
        <title>Expanding the biotechnology potential of lactobacilli through comparative genomics of 213 strains and associated genera.</title>
        <authorList>
            <person name="Sun Z."/>
            <person name="Harris H.M."/>
            <person name="McCann A."/>
            <person name="Guo C."/>
            <person name="Argimon S."/>
            <person name="Zhang W."/>
            <person name="Yang X."/>
            <person name="Jeffery I.B."/>
            <person name="Cooney J.C."/>
            <person name="Kagawa T.F."/>
            <person name="Liu W."/>
            <person name="Song Y."/>
            <person name="Salvetti E."/>
            <person name="Wrobel A."/>
            <person name="Rasinkangas P."/>
            <person name="Parkhill J."/>
            <person name="Rea M.C."/>
            <person name="O'Sullivan O."/>
            <person name="Ritari J."/>
            <person name="Douillard F.P."/>
            <person name="Paul Ross R."/>
            <person name="Yang R."/>
            <person name="Briner A.E."/>
            <person name="Felis G.E."/>
            <person name="de Vos W.M."/>
            <person name="Barrangou R."/>
            <person name="Klaenhammer T.R."/>
            <person name="Caufield P.W."/>
            <person name="Cui Y."/>
            <person name="Zhang H."/>
            <person name="O'Toole P.W."/>
        </authorList>
    </citation>
    <scope>NUCLEOTIDE SEQUENCE [LARGE SCALE GENOMIC DNA]</scope>
    <source>
        <strain evidence="7 8">DSM 14421</strain>
    </source>
</reference>
<sequence length="122" mass="13587">MSQKFNLANFFGMETPKPNIDTETDVEKPAKTGGNVVPMSRQQIESSKIVVFEPANYTDVEPIAQKLLDDNAVIIKLDKLDVRSSARMVDFLNGVLFAIHGSINRLGENIFICSPKNFQVTK</sequence>
<comment type="subunit">
    <text evidence="5">Homodimer. Interacts with FtsZ.</text>
</comment>
<accession>A0A0R1SBJ2</accession>
<dbReference type="PATRIC" id="fig|1423739.3.peg.1593"/>
<keyword evidence="1 5" id="KW-0132">Cell division</keyword>
<name>A0A0R1SBJ2_9LACO</name>
<comment type="subcellular location">
    <subcellularLocation>
        <location evidence="5">Cytoplasm</location>
    </subcellularLocation>
    <text evidence="5">Localizes to the division site, in a FtsZ-dependent manner.</text>
</comment>
<dbReference type="Gene3D" id="3.30.110.150">
    <property type="entry name" value="SepF-like protein"/>
    <property type="match status" value="1"/>
</dbReference>
<dbReference type="Proteomes" id="UP000052013">
    <property type="component" value="Unassembled WGS sequence"/>
</dbReference>
<dbReference type="PANTHER" id="PTHR35798">
    <property type="entry name" value="CELL DIVISION PROTEIN SEPF"/>
    <property type="match status" value="1"/>
</dbReference>
<dbReference type="InterPro" id="IPR023052">
    <property type="entry name" value="Cell_div_SepF"/>
</dbReference>
<dbReference type="EMBL" id="AZEY01000101">
    <property type="protein sequence ID" value="KRL63717.1"/>
    <property type="molecule type" value="Genomic_DNA"/>
</dbReference>
<evidence type="ECO:0000313" key="7">
    <source>
        <dbReference type="EMBL" id="KRL63717.1"/>
    </source>
</evidence>
<dbReference type="InterPro" id="IPR007561">
    <property type="entry name" value="Cell_div_SepF/SepF-rel"/>
</dbReference>
<protein>
    <recommendedName>
        <fullName evidence="5">Cell division protein SepF</fullName>
    </recommendedName>
</protein>
<dbReference type="STRING" id="1423739.FC85_GL001520"/>
<dbReference type="GO" id="GO:0043093">
    <property type="term" value="P:FtsZ-dependent cytokinesis"/>
    <property type="evidence" value="ECO:0007669"/>
    <property type="project" value="UniProtKB-UniRule"/>
</dbReference>
<comment type="similarity">
    <text evidence="5">Belongs to the SepF family.</text>
</comment>
<keyword evidence="5" id="KW-0963">Cytoplasm</keyword>
<evidence type="ECO:0000256" key="4">
    <source>
        <dbReference type="ARBA" id="ARBA00044936"/>
    </source>
</evidence>
<dbReference type="Pfam" id="PF04472">
    <property type="entry name" value="SepF"/>
    <property type="match status" value="1"/>
</dbReference>
<dbReference type="InterPro" id="IPR038594">
    <property type="entry name" value="SepF-like_sf"/>
</dbReference>
<evidence type="ECO:0000256" key="2">
    <source>
        <dbReference type="ARBA" id="ARBA00023210"/>
    </source>
</evidence>
<dbReference type="RefSeq" id="WP_057865890.1">
    <property type="nucleotide sequence ID" value="NZ_AZEY01000101.1"/>
</dbReference>
<feature type="region of interest" description="Disordered" evidence="6">
    <location>
        <begin position="17"/>
        <end position="36"/>
    </location>
</feature>
<comment type="caution">
    <text evidence="7">The sequence shown here is derived from an EMBL/GenBank/DDBJ whole genome shotgun (WGS) entry which is preliminary data.</text>
</comment>
<comment type="function">
    <text evidence="4 5">Cell division protein that is part of the divisome complex and is recruited early to the Z-ring. Probably stimulates Z-ring formation, perhaps through the cross-linking of FtsZ protofilaments. Its function overlaps with FtsA.</text>
</comment>